<reference evidence="4 5" key="1">
    <citation type="submission" date="2016-10" db="EMBL/GenBank/DDBJ databases">
        <authorList>
            <person name="Varghese N."/>
            <person name="Submissions S."/>
        </authorList>
    </citation>
    <scope>NUCLEOTIDE SEQUENCE [LARGE SCALE GENOMIC DNA]</scope>
    <source>
        <strain evidence="4 5">DSM 16392</strain>
    </source>
</reference>
<evidence type="ECO:0000259" key="2">
    <source>
        <dbReference type="Pfam" id="PF04183"/>
    </source>
</evidence>
<protein>
    <submittedName>
        <fullName evidence="4">N2-citryl-N6-acetyl-N6-hydroxylysine synthase</fullName>
    </submittedName>
</protein>
<dbReference type="InterPro" id="IPR007310">
    <property type="entry name" value="Aerobactin_biosyn_IucA/IucC_N"/>
</dbReference>
<keyword evidence="5" id="KW-1185">Reference proteome</keyword>
<dbReference type="Gene3D" id="1.10.510.40">
    <property type="match status" value="1"/>
</dbReference>
<sequence length="611" mass="67792">MNKTLVYTQASNRPVSVPPTPSQRAEHATASAFLNALLREWSGWSFLSHAQKELLCFGEDTVCLPLQNNDRLLLQVPHHTAARYEIQLPFYLWNSEGRCKPVSLMSALTTLITDSTISGEHSEKQFTLLSRVLDSHQAQMRAYELDANNTSHPAENWSFQEAEQALISGHPTHPNPRSRDELTKDDALLLSPELKGQFPLFWVLADRSILVSGSGVQRTAFDMCLELAKSDETLPETLRTKVDKGYVPIAWHPWQAERLLARPQVIQWIQQGFLKPYGPVGKAFTATASMRGVHAFEAPYMLKFSLSMRLTNSKRVLARKEVERGVQMAELLSGALGDKLANDFPHLTILTEPGYVALQDEDGGALEDSFVVLRDNPFHEPTQTGPAMLASLCEPHLGAPSPLSDLIYRQAAQKTLSPQGLAEHWLDAFMEVAILPLLDIRARHGLLFGSHQQNMMIALKDGMPAHLYVRDCQGTGHLTTHHDVLSAYLPDIGKNAENVVPPEIGDELLCYYVIVNNLLHTVSTLVIDGLMDEARAYDTLRRKFKAAAQSTTSDPAFYDYLLTSPTLVSKGNYRTSLSNVNEASGDGAGQLAAFFKIANPFNNKRNSDDIA</sequence>
<proteinExistence type="inferred from homology"/>
<evidence type="ECO:0000259" key="3">
    <source>
        <dbReference type="Pfam" id="PF06276"/>
    </source>
</evidence>
<dbReference type="Pfam" id="PF06276">
    <property type="entry name" value="FhuF"/>
    <property type="match status" value="1"/>
</dbReference>
<name>A0A1I4FT55_9HYPH</name>
<dbReference type="InterPro" id="IPR037455">
    <property type="entry name" value="LucA/IucC-like"/>
</dbReference>
<dbReference type="Pfam" id="PF04183">
    <property type="entry name" value="IucA_IucC"/>
    <property type="match status" value="1"/>
</dbReference>
<feature type="domain" description="Aerobactin siderophore biosynthesis IucA/IucC-like C-terminal" evidence="3">
    <location>
        <begin position="424"/>
        <end position="583"/>
    </location>
</feature>
<evidence type="ECO:0000313" key="5">
    <source>
        <dbReference type="Proteomes" id="UP000199598"/>
    </source>
</evidence>
<feature type="domain" description="Aerobactin siderophore biosynthesis IucA/IucC N-terminal" evidence="2">
    <location>
        <begin position="158"/>
        <end position="394"/>
    </location>
</feature>
<accession>A0A1I4FT55</accession>
<dbReference type="Proteomes" id="UP000199598">
    <property type="component" value="Unassembled WGS sequence"/>
</dbReference>
<dbReference type="EMBL" id="FOSK01000022">
    <property type="protein sequence ID" value="SFL21038.1"/>
    <property type="molecule type" value="Genomic_DNA"/>
</dbReference>
<gene>
    <name evidence="4" type="ORF">SAMN04488518_12226</name>
</gene>
<comment type="similarity">
    <text evidence="1">Belongs to the IucA/IucC family.</text>
</comment>
<dbReference type="PANTHER" id="PTHR34384">
    <property type="entry name" value="L-2,3-DIAMINOPROPANOATE--CITRATE LIGASE"/>
    <property type="match status" value="1"/>
</dbReference>
<organism evidence="4 5">
    <name type="scientific">Pseudovibrio ascidiaceicola</name>
    <dbReference type="NCBI Taxonomy" id="285279"/>
    <lineage>
        <taxon>Bacteria</taxon>
        <taxon>Pseudomonadati</taxon>
        <taxon>Pseudomonadota</taxon>
        <taxon>Alphaproteobacteria</taxon>
        <taxon>Hyphomicrobiales</taxon>
        <taxon>Stappiaceae</taxon>
        <taxon>Pseudovibrio</taxon>
    </lineage>
</organism>
<evidence type="ECO:0000313" key="4">
    <source>
        <dbReference type="EMBL" id="SFL21038.1"/>
    </source>
</evidence>
<comment type="caution">
    <text evidence="4">The sequence shown here is derived from an EMBL/GenBank/DDBJ whole genome shotgun (WGS) entry which is preliminary data.</text>
</comment>
<evidence type="ECO:0000256" key="1">
    <source>
        <dbReference type="ARBA" id="ARBA00007832"/>
    </source>
</evidence>
<dbReference type="InterPro" id="IPR022770">
    <property type="entry name" value="IucA/IucC-like_C"/>
</dbReference>
<dbReference type="PANTHER" id="PTHR34384:SF5">
    <property type="entry name" value="L-2,3-DIAMINOPROPANOATE--CITRATE LIGASE"/>
    <property type="match status" value="1"/>
</dbReference>